<organism evidence="2 3">
    <name type="scientific">Tripterygium wilfordii</name>
    <name type="common">Thunder God vine</name>
    <dbReference type="NCBI Taxonomy" id="458696"/>
    <lineage>
        <taxon>Eukaryota</taxon>
        <taxon>Viridiplantae</taxon>
        <taxon>Streptophyta</taxon>
        <taxon>Embryophyta</taxon>
        <taxon>Tracheophyta</taxon>
        <taxon>Spermatophyta</taxon>
        <taxon>Magnoliopsida</taxon>
        <taxon>eudicotyledons</taxon>
        <taxon>Gunneridae</taxon>
        <taxon>Pentapetalae</taxon>
        <taxon>rosids</taxon>
        <taxon>fabids</taxon>
        <taxon>Celastrales</taxon>
        <taxon>Celastraceae</taxon>
        <taxon>Tripterygium</taxon>
    </lineage>
</organism>
<evidence type="ECO:0000313" key="3">
    <source>
        <dbReference type="Proteomes" id="UP000593562"/>
    </source>
</evidence>
<sequence>MNASGRVERERQIDKNDGKERMKNKRMKVEDSGESQTSIHFEKSQDLMQKFHDQKMDVIFQDNKKMDKYLQLKREKLELDREHKEEKVMTIDMSSLNEMQRKYIEMKQAKIFERATVQSGFMLATVICLVM</sequence>
<evidence type="ECO:0000256" key="1">
    <source>
        <dbReference type="SAM" id="MobiDB-lite"/>
    </source>
</evidence>
<dbReference type="AlphaFoldDB" id="A0A7J7CRM4"/>
<dbReference type="InParanoid" id="A0A7J7CRM4"/>
<reference evidence="2 3" key="1">
    <citation type="journal article" date="2020" name="Nat. Commun.">
        <title>Genome of Tripterygium wilfordii and identification of cytochrome P450 involved in triptolide biosynthesis.</title>
        <authorList>
            <person name="Tu L."/>
            <person name="Su P."/>
            <person name="Zhang Z."/>
            <person name="Gao L."/>
            <person name="Wang J."/>
            <person name="Hu T."/>
            <person name="Zhou J."/>
            <person name="Zhang Y."/>
            <person name="Zhao Y."/>
            <person name="Liu Y."/>
            <person name="Song Y."/>
            <person name="Tong Y."/>
            <person name="Lu Y."/>
            <person name="Yang J."/>
            <person name="Xu C."/>
            <person name="Jia M."/>
            <person name="Peters R.J."/>
            <person name="Huang L."/>
            <person name="Gao W."/>
        </authorList>
    </citation>
    <scope>NUCLEOTIDE SEQUENCE [LARGE SCALE GENOMIC DNA]</scope>
    <source>
        <strain evidence="3">cv. XIE 37</strain>
        <tissue evidence="2">Leaf</tissue>
    </source>
</reference>
<name>A0A7J7CRM4_TRIWF</name>
<gene>
    <name evidence="2" type="ORF">HS088_TW14G00861</name>
</gene>
<comment type="caution">
    <text evidence="2">The sequence shown here is derived from an EMBL/GenBank/DDBJ whole genome shotgun (WGS) entry which is preliminary data.</text>
</comment>
<evidence type="ECO:0000313" key="2">
    <source>
        <dbReference type="EMBL" id="KAF5736711.1"/>
    </source>
</evidence>
<feature type="region of interest" description="Disordered" evidence="1">
    <location>
        <begin position="1"/>
        <end position="38"/>
    </location>
</feature>
<accession>A0A7J7CRM4</accession>
<proteinExistence type="predicted"/>
<protein>
    <recommendedName>
        <fullName evidence="4">No apical meristem-associated C-terminal domain-containing protein</fullName>
    </recommendedName>
</protein>
<evidence type="ECO:0008006" key="4">
    <source>
        <dbReference type="Google" id="ProtNLM"/>
    </source>
</evidence>
<keyword evidence="3" id="KW-1185">Reference proteome</keyword>
<feature type="compositionally biased region" description="Basic and acidic residues" evidence="1">
    <location>
        <begin position="1"/>
        <end position="31"/>
    </location>
</feature>
<dbReference type="EMBL" id="JAAARO010000014">
    <property type="protein sequence ID" value="KAF5736711.1"/>
    <property type="molecule type" value="Genomic_DNA"/>
</dbReference>
<dbReference type="Proteomes" id="UP000593562">
    <property type="component" value="Unassembled WGS sequence"/>
</dbReference>